<protein>
    <submittedName>
        <fullName evidence="1">Uncharacterized protein</fullName>
    </submittedName>
</protein>
<name>A0AAV6XAB5_9LAMI</name>
<dbReference type="AlphaFoldDB" id="A0AAV6XAB5"/>
<evidence type="ECO:0000313" key="2">
    <source>
        <dbReference type="Proteomes" id="UP000826271"/>
    </source>
</evidence>
<accession>A0AAV6XAB5</accession>
<gene>
    <name evidence="1" type="ORF">BUALT_Bualt09G0027800</name>
</gene>
<keyword evidence="2" id="KW-1185">Reference proteome</keyword>
<proteinExistence type="predicted"/>
<reference evidence="1" key="1">
    <citation type="submission" date="2019-10" db="EMBL/GenBank/DDBJ databases">
        <authorList>
            <person name="Zhang R."/>
            <person name="Pan Y."/>
            <person name="Wang J."/>
            <person name="Ma R."/>
            <person name="Yu S."/>
        </authorList>
    </citation>
    <scope>NUCLEOTIDE SEQUENCE</scope>
    <source>
        <strain evidence="1">LA-IB0</strain>
        <tissue evidence="1">Leaf</tissue>
    </source>
</reference>
<dbReference type="Proteomes" id="UP000826271">
    <property type="component" value="Unassembled WGS sequence"/>
</dbReference>
<dbReference type="EMBL" id="WHWC01000009">
    <property type="protein sequence ID" value="KAG8376095.1"/>
    <property type="molecule type" value="Genomic_DNA"/>
</dbReference>
<evidence type="ECO:0000313" key="1">
    <source>
        <dbReference type="EMBL" id="KAG8376095.1"/>
    </source>
</evidence>
<sequence length="142" mass="15970">MHFLLIAQLFLRNEPVVGIEYEAQLHKTILPYISASEVSKYSENFRTSFSCVIKTIEPQAAATVDDLRTVVSRVNSFEEEGSIAPWDEESIPEEIISLEPTPGHVAQQCEYSSIGATELILSNGMRVCYKCTDFFDDQVITM</sequence>
<organism evidence="1 2">
    <name type="scientific">Buddleja alternifolia</name>
    <dbReference type="NCBI Taxonomy" id="168488"/>
    <lineage>
        <taxon>Eukaryota</taxon>
        <taxon>Viridiplantae</taxon>
        <taxon>Streptophyta</taxon>
        <taxon>Embryophyta</taxon>
        <taxon>Tracheophyta</taxon>
        <taxon>Spermatophyta</taxon>
        <taxon>Magnoliopsida</taxon>
        <taxon>eudicotyledons</taxon>
        <taxon>Gunneridae</taxon>
        <taxon>Pentapetalae</taxon>
        <taxon>asterids</taxon>
        <taxon>lamiids</taxon>
        <taxon>Lamiales</taxon>
        <taxon>Scrophulariaceae</taxon>
        <taxon>Buddlejeae</taxon>
        <taxon>Buddleja</taxon>
    </lineage>
</organism>
<comment type="caution">
    <text evidence="1">The sequence shown here is derived from an EMBL/GenBank/DDBJ whole genome shotgun (WGS) entry which is preliminary data.</text>
</comment>